<dbReference type="GO" id="GO:0005886">
    <property type="term" value="C:plasma membrane"/>
    <property type="evidence" value="ECO:0007669"/>
    <property type="project" value="TreeGrafter"/>
</dbReference>
<protein>
    <submittedName>
        <fullName evidence="6">4'-phosphopantetheinyl transferase EntD (Siderophore biosynthesis)</fullName>
    </submittedName>
</protein>
<reference evidence="7" key="1">
    <citation type="submission" date="2017-09" db="EMBL/GenBank/DDBJ databases">
        <authorList>
            <person name="Varghese N."/>
            <person name="Submissions S."/>
        </authorList>
    </citation>
    <scope>NUCLEOTIDE SEQUENCE [LARGE SCALE GENOMIC DNA]</scope>
    <source>
        <strain evidence="7">CGMCC 4.6857</strain>
    </source>
</reference>
<sequence>MTLTDLVPPEVVIVEAFGDVPGEQPFPGEEQLIARATEGRRREFITGRRSAREALRRLGFAPVPILTGARRQPLWPDGVVGSITHCAGYRAAAVARAGDIASVGIDAEPHAALPPEVVPGVTLPAERDMLATLGSGIHWGRLLFSAKESIYKAWFPLTGRWLGFDECVISIDPAVRTFTGRPLVDSPLPEFRGRFTIERDLVMTAVTVVSVP</sequence>
<dbReference type="PANTHER" id="PTHR38096:SF1">
    <property type="entry name" value="ENTEROBACTIN SYNTHASE COMPONENT D"/>
    <property type="match status" value="1"/>
</dbReference>
<dbReference type="GO" id="GO:0000287">
    <property type="term" value="F:magnesium ion binding"/>
    <property type="evidence" value="ECO:0007669"/>
    <property type="project" value="InterPro"/>
</dbReference>
<dbReference type="GO" id="GO:0009239">
    <property type="term" value="P:enterobactin biosynthetic process"/>
    <property type="evidence" value="ECO:0007669"/>
    <property type="project" value="InterPro"/>
</dbReference>
<evidence type="ECO:0000259" key="4">
    <source>
        <dbReference type="Pfam" id="PF01648"/>
    </source>
</evidence>
<keyword evidence="3" id="KW-0479">Metal-binding</keyword>
<dbReference type="Proteomes" id="UP000219612">
    <property type="component" value="Unassembled WGS sequence"/>
</dbReference>
<dbReference type="GO" id="GO:0008897">
    <property type="term" value="F:holo-[acyl-carrier-protein] synthase activity"/>
    <property type="evidence" value="ECO:0007669"/>
    <property type="project" value="InterPro"/>
</dbReference>
<keyword evidence="3" id="KW-0460">Magnesium</keyword>
<dbReference type="EMBL" id="OBDY01000003">
    <property type="protein sequence ID" value="SNY30226.1"/>
    <property type="molecule type" value="Genomic_DNA"/>
</dbReference>
<dbReference type="InterPro" id="IPR041354">
    <property type="entry name" value="4PPT_N"/>
</dbReference>
<proteinExistence type="predicted"/>
<feature type="binding site" evidence="3">
    <location>
        <position position="108"/>
    </location>
    <ligand>
        <name>Mg(2+)</name>
        <dbReference type="ChEBI" id="CHEBI:18420"/>
    </ligand>
</feature>
<dbReference type="RefSeq" id="WP_245922917.1">
    <property type="nucleotide sequence ID" value="NZ_OBDY01000003.1"/>
</dbReference>
<keyword evidence="7" id="KW-1185">Reference proteome</keyword>
<evidence type="ECO:0000313" key="7">
    <source>
        <dbReference type="Proteomes" id="UP000219612"/>
    </source>
</evidence>
<feature type="domain" description="4'-phosphopantetheinyl transferase N-terminal" evidence="5">
    <location>
        <begin position="29"/>
        <end position="95"/>
    </location>
</feature>
<dbReference type="AlphaFoldDB" id="A0A285H5Z6"/>
<dbReference type="Pfam" id="PF17837">
    <property type="entry name" value="4PPT_N"/>
    <property type="match status" value="1"/>
</dbReference>
<evidence type="ECO:0000256" key="1">
    <source>
        <dbReference type="ARBA" id="ARBA00022679"/>
    </source>
</evidence>
<feature type="binding site" evidence="2">
    <location>
        <begin position="84"/>
        <end position="85"/>
    </location>
    <ligand>
        <name>CoA</name>
        <dbReference type="ChEBI" id="CHEBI:57287"/>
    </ligand>
</feature>
<dbReference type="InterPro" id="IPR037143">
    <property type="entry name" value="4-PPantetheinyl_Trfase_dom_sf"/>
</dbReference>
<organism evidence="6 7">
    <name type="scientific">Paractinoplanes atraurantiacus</name>
    <dbReference type="NCBI Taxonomy" id="1036182"/>
    <lineage>
        <taxon>Bacteria</taxon>
        <taxon>Bacillati</taxon>
        <taxon>Actinomycetota</taxon>
        <taxon>Actinomycetes</taxon>
        <taxon>Micromonosporales</taxon>
        <taxon>Micromonosporaceae</taxon>
        <taxon>Paractinoplanes</taxon>
    </lineage>
</organism>
<evidence type="ECO:0000313" key="6">
    <source>
        <dbReference type="EMBL" id="SNY30226.1"/>
    </source>
</evidence>
<dbReference type="InterPro" id="IPR003542">
    <property type="entry name" value="Enbac_synth_compD-like"/>
</dbReference>
<feature type="binding site" evidence="3">
    <location>
        <position position="107"/>
    </location>
    <ligand>
        <name>Mg(2+)</name>
        <dbReference type="ChEBI" id="CHEBI:18420"/>
    </ligand>
</feature>
<feature type="binding site" evidence="3">
    <location>
        <position position="106"/>
    </location>
    <ligand>
        <name>Mg(2+)</name>
        <dbReference type="ChEBI" id="CHEBI:18420"/>
    </ligand>
</feature>
<dbReference type="GO" id="GO:0009366">
    <property type="term" value="C:enterobactin synthetase complex"/>
    <property type="evidence" value="ECO:0007669"/>
    <property type="project" value="InterPro"/>
</dbReference>
<feature type="binding site" evidence="2">
    <location>
        <position position="48"/>
    </location>
    <ligand>
        <name>CoA</name>
        <dbReference type="ChEBI" id="CHEBI:57287"/>
    </ligand>
</feature>
<dbReference type="Pfam" id="PF01648">
    <property type="entry name" value="ACPS"/>
    <property type="match status" value="1"/>
</dbReference>
<evidence type="ECO:0000256" key="2">
    <source>
        <dbReference type="PIRSR" id="PIRSR603542-1"/>
    </source>
</evidence>
<feature type="binding site" evidence="2">
    <location>
        <position position="152"/>
    </location>
    <ligand>
        <name>CoA</name>
        <dbReference type="ChEBI" id="CHEBI:57287"/>
    </ligand>
</feature>
<keyword evidence="1 6" id="KW-0808">Transferase</keyword>
<feature type="domain" description="4'-phosphopantetheinyl transferase" evidence="4">
    <location>
        <begin position="102"/>
        <end position="174"/>
    </location>
</feature>
<feature type="binding site" evidence="2">
    <location>
        <position position="106"/>
    </location>
    <ligand>
        <name>CoA</name>
        <dbReference type="ChEBI" id="CHEBI:57287"/>
    </ligand>
</feature>
<feature type="binding site" evidence="2">
    <location>
        <position position="148"/>
    </location>
    <ligand>
        <name>CoA</name>
        <dbReference type="ChEBI" id="CHEBI:57287"/>
    </ligand>
</feature>
<gene>
    <name evidence="6" type="ORF">SAMN05421748_103368</name>
</gene>
<dbReference type="PANTHER" id="PTHR38096">
    <property type="entry name" value="ENTEROBACTIN SYNTHASE COMPONENT D"/>
    <property type="match status" value="1"/>
</dbReference>
<feature type="binding site" evidence="2">
    <location>
        <position position="40"/>
    </location>
    <ligand>
        <name>CoA</name>
        <dbReference type="ChEBI" id="CHEBI:57287"/>
    </ligand>
</feature>
<comment type="cofactor">
    <cofactor evidence="3">
        <name>Mg(2+)</name>
        <dbReference type="ChEBI" id="CHEBI:18420"/>
    </cofactor>
</comment>
<dbReference type="PRINTS" id="PR01399">
    <property type="entry name" value="ENTSNTHTASED"/>
</dbReference>
<dbReference type="InterPro" id="IPR008278">
    <property type="entry name" value="4-PPantetheinyl_Trfase_dom"/>
</dbReference>
<name>A0A285H5Z6_9ACTN</name>
<feature type="binding site" evidence="2">
    <location>
        <position position="162"/>
    </location>
    <ligand>
        <name>CoA</name>
        <dbReference type="ChEBI" id="CHEBI:57287"/>
    </ligand>
</feature>
<evidence type="ECO:0000256" key="3">
    <source>
        <dbReference type="PIRSR" id="PIRSR603542-2"/>
    </source>
</evidence>
<dbReference type="SUPFAM" id="SSF56214">
    <property type="entry name" value="4'-phosphopantetheinyl transferase"/>
    <property type="match status" value="1"/>
</dbReference>
<evidence type="ECO:0000259" key="5">
    <source>
        <dbReference type="Pfam" id="PF17837"/>
    </source>
</evidence>
<accession>A0A285H5Z6</accession>